<dbReference type="PANTHER" id="PTHR47272">
    <property type="entry name" value="DDE_TNP_1_7 DOMAIN-CONTAINING PROTEIN"/>
    <property type="match status" value="1"/>
</dbReference>
<feature type="region of interest" description="Disordered" evidence="1">
    <location>
        <begin position="380"/>
        <end position="399"/>
    </location>
</feature>
<evidence type="ECO:0000313" key="4">
    <source>
        <dbReference type="Proteomes" id="UP001274896"/>
    </source>
</evidence>
<feature type="compositionally biased region" description="Basic and acidic residues" evidence="1">
    <location>
        <begin position="307"/>
        <end position="333"/>
    </location>
</feature>
<gene>
    <name evidence="3" type="ORF">QTP70_033297</name>
</gene>
<evidence type="ECO:0000313" key="3">
    <source>
        <dbReference type="EMBL" id="KAK3518073.1"/>
    </source>
</evidence>
<feature type="non-terminal residue" evidence="3">
    <location>
        <position position="399"/>
    </location>
</feature>
<dbReference type="Pfam" id="PF13843">
    <property type="entry name" value="DDE_Tnp_1_7"/>
    <property type="match status" value="1"/>
</dbReference>
<dbReference type="PANTHER" id="PTHR47272:SF2">
    <property type="entry name" value="PIGGYBAC TRANSPOSABLE ELEMENT-DERIVED PROTEIN 3-LIKE"/>
    <property type="match status" value="1"/>
</dbReference>
<feature type="compositionally biased region" description="Basic and acidic residues" evidence="1">
    <location>
        <begin position="279"/>
        <end position="300"/>
    </location>
</feature>
<dbReference type="AlphaFoldDB" id="A0AAE0QCB0"/>
<dbReference type="Proteomes" id="UP001274896">
    <property type="component" value="Unassembled WGS sequence"/>
</dbReference>
<name>A0AAE0QCB0_9TELE</name>
<reference evidence="3" key="1">
    <citation type="submission" date="2023-06" db="EMBL/GenBank/DDBJ databases">
        <title>Male Hemibagrus guttatus genome.</title>
        <authorList>
            <person name="Bian C."/>
        </authorList>
    </citation>
    <scope>NUCLEOTIDE SEQUENCE</scope>
    <source>
        <strain evidence="3">Male_cb2023</strain>
        <tissue evidence="3">Muscle</tissue>
    </source>
</reference>
<proteinExistence type="predicted"/>
<keyword evidence="4" id="KW-1185">Reference proteome</keyword>
<accession>A0AAE0QCB0</accession>
<sequence>MIPFTGRCPIRQFVPGKPYPTGLKVFVLASPDGLMLDFEIYQGKDTFADQRMGIGAAAVLRMVETMVVPMGSHLYFDRYFTSVNLMDELLAKGLLATGTITKNRLPKTCRLPDDKQLKREGRGASVMVVRRRPELAITKWYDNKPVLMAFTAHGKDPEDVCIRWSNKDKVQIQVRRPAIIREYNVNMGGVDLCDRMLSFYRMASRTKKWTMRAAPDAPNPSPSHKVRSSDGSWGGARNVERPVGGARSRARHLGGEREAKARRVGGSEDQGEASGGNEDQGKVRGGSEKQERDKWGEQRTRRQGQRVRRDVHNRAEAPNDVHSRAAEPSDVHSRAAGPSDVHRRAAAPSDVHRRALAPSDVHRRTTAPWRRCPSRWGLELPKGREGGSKVQLVLSSADN</sequence>
<dbReference type="InterPro" id="IPR029526">
    <property type="entry name" value="PGBD"/>
</dbReference>
<organism evidence="3 4">
    <name type="scientific">Hemibagrus guttatus</name>
    <dbReference type="NCBI Taxonomy" id="175788"/>
    <lineage>
        <taxon>Eukaryota</taxon>
        <taxon>Metazoa</taxon>
        <taxon>Chordata</taxon>
        <taxon>Craniata</taxon>
        <taxon>Vertebrata</taxon>
        <taxon>Euteleostomi</taxon>
        <taxon>Actinopterygii</taxon>
        <taxon>Neopterygii</taxon>
        <taxon>Teleostei</taxon>
        <taxon>Ostariophysi</taxon>
        <taxon>Siluriformes</taxon>
        <taxon>Bagridae</taxon>
        <taxon>Hemibagrus</taxon>
    </lineage>
</organism>
<comment type="caution">
    <text evidence="3">The sequence shown here is derived from an EMBL/GenBank/DDBJ whole genome shotgun (WGS) entry which is preliminary data.</text>
</comment>
<feature type="domain" description="PiggyBac transposable element-derived protein" evidence="2">
    <location>
        <begin position="1"/>
        <end position="212"/>
    </location>
</feature>
<protein>
    <recommendedName>
        <fullName evidence="2">PiggyBac transposable element-derived protein domain-containing protein</fullName>
    </recommendedName>
</protein>
<dbReference type="EMBL" id="JAUCMX010000018">
    <property type="protein sequence ID" value="KAK3518073.1"/>
    <property type="molecule type" value="Genomic_DNA"/>
</dbReference>
<feature type="region of interest" description="Disordered" evidence="1">
    <location>
        <begin position="210"/>
        <end position="368"/>
    </location>
</feature>
<evidence type="ECO:0000259" key="2">
    <source>
        <dbReference type="Pfam" id="PF13843"/>
    </source>
</evidence>
<evidence type="ECO:0000256" key="1">
    <source>
        <dbReference type="SAM" id="MobiDB-lite"/>
    </source>
</evidence>